<dbReference type="AlphaFoldDB" id="A0A1X6PDC5"/>
<dbReference type="GO" id="GO:0006508">
    <property type="term" value="P:proteolysis"/>
    <property type="evidence" value="ECO:0007669"/>
    <property type="project" value="InterPro"/>
</dbReference>
<dbReference type="InterPro" id="IPR001254">
    <property type="entry name" value="Trypsin_dom"/>
</dbReference>
<dbReference type="Gene3D" id="2.40.10.10">
    <property type="entry name" value="Trypsin-like serine proteases"/>
    <property type="match status" value="1"/>
</dbReference>
<dbReference type="InterPro" id="IPR043504">
    <property type="entry name" value="Peptidase_S1_PA_chymotrypsin"/>
</dbReference>
<dbReference type="InterPro" id="IPR001314">
    <property type="entry name" value="Peptidase_S1A"/>
</dbReference>
<accession>A0A1X6PDC5</accession>
<dbReference type="PANTHER" id="PTHR24260">
    <property type="match status" value="1"/>
</dbReference>
<proteinExistence type="predicted"/>
<dbReference type="PROSITE" id="PS50240">
    <property type="entry name" value="TRYPSIN_DOM"/>
    <property type="match status" value="1"/>
</dbReference>
<keyword evidence="1" id="KW-0732">Signal</keyword>
<dbReference type="SMART" id="SM00020">
    <property type="entry name" value="Tryp_SPc"/>
    <property type="match status" value="1"/>
</dbReference>
<organism evidence="3 4">
    <name type="scientific">Porphyra umbilicalis</name>
    <name type="common">Purple laver</name>
    <name type="synonym">Red alga</name>
    <dbReference type="NCBI Taxonomy" id="2786"/>
    <lineage>
        <taxon>Eukaryota</taxon>
        <taxon>Rhodophyta</taxon>
        <taxon>Bangiophyceae</taxon>
        <taxon>Bangiales</taxon>
        <taxon>Bangiaceae</taxon>
        <taxon>Porphyra</taxon>
    </lineage>
</organism>
<gene>
    <name evidence="3" type="ORF">BU14_0098s0060</name>
</gene>
<dbReference type="Proteomes" id="UP000218209">
    <property type="component" value="Unassembled WGS sequence"/>
</dbReference>
<feature type="chain" id="PRO_5013367173" description="Peptidase S1 domain-containing protein" evidence="1">
    <location>
        <begin position="23"/>
        <end position="310"/>
    </location>
</feature>
<dbReference type="GO" id="GO:0004252">
    <property type="term" value="F:serine-type endopeptidase activity"/>
    <property type="evidence" value="ECO:0007669"/>
    <property type="project" value="InterPro"/>
</dbReference>
<dbReference type="OrthoDB" id="6755574at2759"/>
<sequence length="310" mass="33659">MARGRMLTVLGAAAAAVAVAVAATAAAAQDASEAVIADSSRDRPLPVPRGRRRTRIVGGRKITEFDRDAGSQFMATLYTPDGFGYYCGGALVSFEHVLTRAGCFTRVGDVVRVGGSRLFQGVKLKVIGVTVHPNFNSNGDQNDIAVLKVSGPSEAVMVRKGAVPVIMRQTLGRPHGFYITGYGAVDKKARTAGSLQLKRGYQPRNTWAECKEIFKFLKLANGQALPINEAAQLCTNYKSTGSGALCERDVGGPQFRTRWVSKNGKWVKVYELYGITSFWVATRSEKCPQGFPNVSSSVPYYYNWIRSAMK</sequence>
<dbReference type="PRINTS" id="PR00722">
    <property type="entry name" value="CHYMOTRYPSIN"/>
</dbReference>
<protein>
    <recommendedName>
        <fullName evidence="2">Peptidase S1 domain-containing protein</fullName>
    </recommendedName>
</protein>
<feature type="signal peptide" evidence="1">
    <location>
        <begin position="1"/>
        <end position="22"/>
    </location>
</feature>
<evidence type="ECO:0000313" key="3">
    <source>
        <dbReference type="EMBL" id="OSX78834.1"/>
    </source>
</evidence>
<keyword evidence="4" id="KW-1185">Reference proteome</keyword>
<name>A0A1X6PDC5_PORUM</name>
<evidence type="ECO:0000313" key="4">
    <source>
        <dbReference type="Proteomes" id="UP000218209"/>
    </source>
</evidence>
<dbReference type="Pfam" id="PF00089">
    <property type="entry name" value="Trypsin"/>
    <property type="match status" value="1"/>
</dbReference>
<reference evidence="3 4" key="1">
    <citation type="submission" date="2017-03" db="EMBL/GenBank/DDBJ databases">
        <title>WGS assembly of Porphyra umbilicalis.</title>
        <authorList>
            <person name="Brawley S.H."/>
            <person name="Blouin N.A."/>
            <person name="Ficko-Blean E."/>
            <person name="Wheeler G.L."/>
            <person name="Lohr M."/>
            <person name="Goodson H.V."/>
            <person name="Jenkins J.W."/>
            <person name="Blaby-Haas C.E."/>
            <person name="Helliwell K.E."/>
            <person name="Chan C."/>
            <person name="Marriage T."/>
            <person name="Bhattacharya D."/>
            <person name="Klein A.S."/>
            <person name="Badis Y."/>
            <person name="Brodie J."/>
            <person name="Cao Y."/>
            <person name="Collen J."/>
            <person name="Dittami S.M."/>
            <person name="Gachon C.M."/>
            <person name="Green B.R."/>
            <person name="Karpowicz S."/>
            <person name="Kim J.W."/>
            <person name="Kudahl U."/>
            <person name="Lin S."/>
            <person name="Michel G."/>
            <person name="Mittag M."/>
            <person name="Olson B.J."/>
            <person name="Pangilinan J."/>
            <person name="Peng Y."/>
            <person name="Qiu H."/>
            <person name="Shu S."/>
            <person name="Singer J.T."/>
            <person name="Smith A.G."/>
            <person name="Sprecher B.N."/>
            <person name="Wagner V."/>
            <person name="Wang W."/>
            <person name="Wang Z.-Y."/>
            <person name="Yan J."/>
            <person name="Yarish C."/>
            <person name="Zoeuner-Riek S."/>
            <person name="Zhuang Y."/>
            <person name="Zou Y."/>
            <person name="Lindquist E.A."/>
            <person name="Grimwood J."/>
            <person name="Barry K."/>
            <person name="Rokhsar D.S."/>
            <person name="Schmutz J."/>
            <person name="Stiller J.W."/>
            <person name="Grossman A.R."/>
            <person name="Prochnik S.E."/>
        </authorList>
    </citation>
    <scope>NUCLEOTIDE SEQUENCE [LARGE SCALE GENOMIC DNA]</scope>
    <source>
        <strain evidence="3">4086291</strain>
    </source>
</reference>
<dbReference type="InterPro" id="IPR009003">
    <property type="entry name" value="Peptidase_S1_PA"/>
</dbReference>
<evidence type="ECO:0000256" key="1">
    <source>
        <dbReference type="SAM" id="SignalP"/>
    </source>
</evidence>
<dbReference type="SUPFAM" id="SSF50494">
    <property type="entry name" value="Trypsin-like serine proteases"/>
    <property type="match status" value="1"/>
</dbReference>
<dbReference type="EMBL" id="KV918804">
    <property type="protein sequence ID" value="OSX78834.1"/>
    <property type="molecule type" value="Genomic_DNA"/>
</dbReference>
<feature type="domain" description="Peptidase S1" evidence="2">
    <location>
        <begin position="56"/>
        <end position="310"/>
    </location>
</feature>
<evidence type="ECO:0000259" key="2">
    <source>
        <dbReference type="PROSITE" id="PS50240"/>
    </source>
</evidence>
<dbReference type="InterPro" id="IPR051333">
    <property type="entry name" value="CLIP_Serine_Protease"/>
</dbReference>
<dbReference type="PANTHER" id="PTHR24260:SF136">
    <property type="entry name" value="GH08193P-RELATED"/>
    <property type="match status" value="1"/>
</dbReference>